<feature type="compositionally biased region" description="Low complexity" evidence="1">
    <location>
        <begin position="107"/>
        <end position="130"/>
    </location>
</feature>
<dbReference type="GO" id="GO:0005975">
    <property type="term" value="P:carbohydrate metabolic process"/>
    <property type="evidence" value="ECO:0007669"/>
    <property type="project" value="InterPro"/>
</dbReference>
<organism evidence="2 3">
    <name type="scientific">Wenxinia saemankumensis</name>
    <dbReference type="NCBI Taxonomy" id="1447782"/>
    <lineage>
        <taxon>Bacteria</taxon>
        <taxon>Pseudomonadati</taxon>
        <taxon>Pseudomonadota</taxon>
        <taxon>Alphaproteobacteria</taxon>
        <taxon>Rhodobacterales</taxon>
        <taxon>Roseobacteraceae</taxon>
        <taxon>Wenxinia</taxon>
    </lineage>
</organism>
<accession>A0A1M6D445</accession>
<dbReference type="EMBL" id="FQYO01000002">
    <property type="protein sequence ID" value="SHI68016.1"/>
    <property type="molecule type" value="Genomic_DNA"/>
</dbReference>
<keyword evidence="3" id="KW-1185">Reference proteome</keyword>
<protein>
    <submittedName>
        <fullName evidence="2">Uncharacterized conserved protein YibQ, putative polysaccharide deacetylase 2 family</fullName>
    </submittedName>
</protein>
<dbReference type="SUPFAM" id="SSF88713">
    <property type="entry name" value="Glycoside hydrolase/deacetylase"/>
    <property type="match status" value="1"/>
</dbReference>
<dbReference type="AlphaFoldDB" id="A0A1M6D445"/>
<dbReference type="RefSeq" id="WP_083601211.1">
    <property type="nucleotide sequence ID" value="NZ_FQYO01000002.1"/>
</dbReference>
<feature type="region of interest" description="Disordered" evidence="1">
    <location>
        <begin position="29"/>
        <end position="205"/>
    </location>
</feature>
<evidence type="ECO:0000256" key="1">
    <source>
        <dbReference type="SAM" id="MobiDB-lite"/>
    </source>
</evidence>
<dbReference type="Pfam" id="PF04748">
    <property type="entry name" value="Polysacc_deac_2"/>
    <property type="match status" value="1"/>
</dbReference>
<dbReference type="OrthoDB" id="7658418at2"/>
<sequence length="542" mass="52531">MLKGLIAGIGMGVIVAGLGLGTLSLMAPQPAGSAPPAAPDTVPPDTAPPAGAADAGPETPSDPTLPPVQPITPTAGAPATAPGAVPAEAPAPGPEADTASAAVPRTAPLGDAPAAPGAEAAPGLAAGPEAPVLPSPRASGPAIPAGESDIVLSTDPGAPTPPAVEEGPDPAPVADAEPAPGTDPVEAGIAEGADETGTPAEAPLPEEEEAVVVAGGTDDAATDPDAAASAAPDADPAIEAGPATGDGDAPPPGDGVPAEIVVVDEDGAESPAIALRGEEAGLPGADSGVTVRRPGAEGADDAASADAPVEAEAVDPDAPPLERYAAAFDNPQDQPLLSIVLIDDGTLPGAPAAVAGISFPVTIALDPAREDAAAVAQSYRDLGFEVALLPSLPAGATASDVEVTLEAAEGRVPGAVALIDPAGAWQAGGGVADQALARLGEEGLGFVSISTGLNPGLRAAEAEDVPAAIFYRDLDGEGQDARVIRRFIDQAAFRARQDSGVVLLARTRPDTLSALILWGTANRAGQVALAPLSAALLEEAAE</sequence>
<dbReference type="InterPro" id="IPR011330">
    <property type="entry name" value="Glyco_hydro/deAcase_b/a-brl"/>
</dbReference>
<dbReference type="InterPro" id="IPR006837">
    <property type="entry name" value="Divergent_DAC"/>
</dbReference>
<evidence type="ECO:0000313" key="3">
    <source>
        <dbReference type="Proteomes" id="UP000184292"/>
    </source>
</evidence>
<feature type="region of interest" description="Disordered" evidence="1">
    <location>
        <begin position="218"/>
        <end position="258"/>
    </location>
</feature>
<dbReference type="CDD" id="cd10936">
    <property type="entry name" value="CE4_DAC2"/>
    <property type="match status" value="1"/>
</dbReference>
<evidence type="ECO:0000313" key="2">
    <source>
        <dbReference type="EMBL" id="SHI68016.1"/>
    </source>
</evidence>
<gene>
    <name evidence="2" type="ORF">SAMN05444417_1511</name>
</gene>
<dbReference type="STRING" id="1447782.SAMN05444417_1511"/>
<reference evidence="2 3" key="1">
    <citation type="submission" date="2016-11" db="EMBL/GenBank/DDBJ databases">
        <authorList>
            <person name="Jaros S."/>
            <person name="Januszkiewicz K."/>
            <person name="Wedrychowicz H."/>
        </authorList>
    </citation>
    <scope>NUCLEOTIDE SEQUENCE [LARGE SCALE GENOMIC DNA]</scope>
    <source>
        <strain evidence="2 3">DSM 100565</strain>
    </source>
</reference>
<feature type="compositionally biased region" description="Low complexity" evidence="1">
    <location>
        <begin position="72"/>
        <end position="99"/>
    </location>
</feature>
<name>A0A1M6D445_9RHOB</name>
<feature type="compositionally biased region" description="Pro residues" evidence="1">
    <location>
        <begin position="36"/>
        <end position="47"/>
    </location>
</feature>
<feature type="compositionally biased region" description="Low complexity" evidence="1">
    <location>
        <begin position="218"/>
        <end position="248"/>
    </location>
</feature>
<proteinExistence type="predicted"/>
<feature type="region of interest" description="Disordered" evidence="1">
    <location>
        <begin position="276"/>
        <end position="307"/>
    </location>
</feature>
<dbReference type="Proteomes" id="UP000184292">
    <property type="component" value="Unassembled WGS sequence"/>
</dbReference>
<feature type="compositionally biased region" description="Low complexity" evidence="1">
    <location>
        <begin position="48"/>
        <end position="57"/>
    </location>
</feature>
<dbReference type="Gene3D" id="3.20.20.370">
    <property type="entry name" value="Glycoside hydrolase/deacetylase"/>
    <property type="match status" value="1"/>
</dbReference>